<comment type="caution">
    <text evidence="10">The sequence shown here is derived from an EMBL/GenBank/DDBJ whole genome shotgun (WGS) entry which is preliminary data.</text>
</comment>
<dbReference type="PANTHER" id="PTHR43337">
    <property type="entry name" value="XANTHINE/URACIL PERMEASE C887.17-RELATED"/>
    <property type="match status" value="1"/>
</dbReference>
<evidence type="ECO:0000313" key="11">
    <source>
        <dbReference type="Proteomes" id="UP000634522"/>
    </source>
</evidence>
<comment type="subcellular location">
    <subcellularLocation>
        <location evidence="1 8">Cell membrane</location>
        <topology evidence="1 8">Multi-pass membrane protein</topology>
    </subcellularLocation>
</comment>
<dbReference type="InterPro" id="IPR045018">
    <property type="entry name" value="Azg-like"/>
</dbReference>
<dbReference type="PANTHER" id="PTHR43337:SF1">
    <property type="entry name" value="XANTHINE_URACIL PERMEASE C887.17-RELATED"/>
    <property type="match status" value="1"/>
</dbReference>
<evidence type="ECO:0000256" key="3">
    <source>
        <dbReference type="ARBA" id="ARBA00022448"/>
    </source>
</evidence>
<feature type="transmembrane region" description="Helical" evidence="9">
    <location>
        <begin position="343"/>
        <end position="361"/>
    </location>
</feature>
<evidence type="ECO:0000256" key="6">
    <source>
        <dbReference type="ARBA" id="ARBA00022989"/>
    </source>
</evidence>
<dbReference type="InterPro" id="IPR026033">
    <property type="entry name" value="Azg-like_bact_archaea"/>
</dbReference>
<name>A0ABX1NDT1_9RHOO</name>
<evidence type="ECO:0000256" key="5">
    <source>
        <dbReference type="ARBA" id="ARBA00022692"/>
    </source>
</evidence>
<keyword evidence="4 8" id="KW-1003">Cell membrane</keyword>
<organism evidence="10 11">
    <name type="scientific">Aromatoleum toluolicum</name>
    <dbReference type="NCBI Taxonomy" id="90060"/>
    <lineage>
        <taxon>Bacteria</taxon>
        <taxon>Pseudomonadati</taxon>
        <taxon>Pseudomonadota</taxon>
        <taxon>Betaproteobacteria</taxon>
        <taxon>Rhodocyclales</taxon>
        <taxon>Rhodocyclaceae</taxon>
        <taxon>Aromatoleum</taxon>
    </lineage>
</organism>
<dbReference type="Proteomes" id="UP000634522">
    <property type="component" value="Unassembled WGS sequence"/>
</dbReference>
<feature type="transmembrane region" description="Helical" evidence="9">
    <location>
        <begin position="316"/>
        <end position="336"/>
    </location>
</feature>
<feature type="transmembrane region" description="Helical" evidence="9">
    <location>
        <begin position="192"/>
        <end position="218"/>
    </location>
</feature>
<feature type="transmembrane region" description="Helical" evidence="9">
    <location>
        <begin position="20"/>
        <end position="37"/>
    </location>
</feature>
<keyword evidence="5 8" id="KW-0812">Transmembrane</keyword>
<evidence type="ECO:0000256" key="8">
    <source>
        <dbReference type="PIRNR" id="PIRNR005353"/>
    </source>
</evidence>
<evidence type="ECO:0000313" key="10">
    <source>
        <dbReference type="EMBL" id="NMF97419.1"/>
    </source>
</evidence>
<keyword evidence="6 8" id="KW-1133">Transmembrane helix</keyword>
<dbReference type="Pfam" id="PF00860">
    <property type="entry name" value="Xan_ur_permease"/>
    <property type="match status" value="1"/>
</dbReference>
<feature type="transmembrane region" description="Helical" evidence="9">
    <location>
        <begin position="167"/>
        <end position="185"/>
    </location>
</feature>
<feature type="transmembrane region" description="Helical" evidence="9">
    <location>
        <begin position="411"/>
        <end position="428"/>
    </location>
</feature>
<dbReference type="EMBL" id="WTVS01000014">
    <property type="protein sequence ID" value="NMF97419.1"/>
    <property type="molecule type" value="Genomic_DNA"/>
</dbReference>
<dbReference type="RefSeq" id="WP_169139483.1">
    <property type="nucleotide sequence ID" value="NZ_WTVS01000014.1"/>
</dbReference>
<feature type="transmembrane region" description="Helical" evidence="9">
    <location>
        <begin position="131"/>
        <end position="155"/>
    </location>
</feature>
<feature type="transmembrane region" description="Helical" evidence="9">
    <location>
        <begin position="373"/>
        <end position="399"/>
    </location>
</feature>
<evidence type="ECO:0000256" key="7">
    <source>
        <dbReference type="ARBA" id="ARBA00023136"/>
    </source>
</evidence>
<feature type="transmembrane region" description="Helical" evidence="9">
    <location>
        <begin position="49"/>
        <end position="69"/>
    </location>
</feature>
<feature type="transmembrane region" description="Helical" evidence="9">
    <location>
        <begin position="238"/>
        <end position="262"/>
    </location>
</feature>
<reference evidence="10 11" key="1">
    <citation type="submission" date="2019-12" db="EMBL/GenBank/DDBJ databases">
        <title>Comparative genomics gives insights into the taxonomy of the Azoarcus-Aromatoleum group and reveals separate origins of nif in the plant-associated Azoarcus and non-plant-associated Aromatoleum sub-groups.</title>
        <authorList>
            <person name="Lafos M."/>
            <person name="Maluk M."/>
            <person name="Batista M."/>
            <person name="Junghare M."/>
            <person name="Carmona M."/>
            <person name="Faoro H."/>
            <person name="Cruz L.M."/>
            <person name="Battistoni F."/>
            <person name="De Souza E."/>
            <person name="Pedrosa F."/>
            <person name="Chen W.-M."/>
            <person name="Poole P.S."/>
            <person name="Dixon R.A."/>
            <person name="James E.K."/>
        </authorList>
    </citation>
    <scope>NUCLEOTIDE SEQUENCE [LARGE SCALE GENOMIC DNA]</scope>
    <source>
        <strain evidence="10 11">T</strain>
    </source>
</reference>
<protein>
    <submittedName>
        <fullName evidence="10">NCS2 family permease</fullName>
    </submittedName>
</protein>
<evidence type="ECO:0000256" key="2">
    <source>
        <dbReference type="ARBA" id="ARBA00005697"/>
    </source>
</evidence>
<keyword evidence="11" id="KW-1185">Reference proteome</keyword>
<keyword evidence="7 8" id="KW-0472">Membrane</keyword>
<proteinExistence type="inferred from homology"/>
<dbReference type="PIRSF" id="PIRSF005353">
    <property type="entry name" value="PbuG"/>
    <property type="match status" value="1"/>
</dbReference>
<feature type="transmembrane region" description="Helical" evidence="9">
    <location>
        <begin position="95"/>
        <end position="119"/>
    </location>
</feature>
<evidence type="ECO:0000256" key="4">
    <source>
        <dbReference type="ARBA" id="ARBA00022475"/>
    </source>
</evidence>
<gene>
    <name evidence="10" type="ORF">GPA27_08460</name>
</gene>
<sequence>MLERFFQLSAHGTDVRTELLAGLTTFLTMAYIIFVNPDILSAAGMPREAVFVATCIAAALGSAIMGLYANYPIALAPGMGLNAYFAFAVVKGMGFTWQAALGAVFISGCLFVVVSLFRLREAIVNSIPRSMKFAISAGVGLFLAIIGLKNAGIIAGHPATLLTLGDLHQPGPLLAVLGFVLIVALEQRRIHGGIIIGILAITALAIALGLTPFNGIFAAPPSIAPTFLQMDIAGALNAGLLTVILTFFLVELFDASGTLIGVAHRAGLLDADGKLPRLRNALLADSTAIVAGAALGTSSTTAYIESAAGTSVGGRTGLTAVTVAVLFLAALVLAPLAGTVPAFATAPALCYVAVLMIRGLAEIDWDDLTEATPAVVTAITMPFTFSIAHGIAFGFVSYAALKVLAGRSRDLSPMVVGIAIVFVLKFAFL</sequence>
<evidence type="ECO:0000256" key="1">
    <source>
        <dbReference type="ARBA" id="ARBA00004651"/>
    </source>
</evidence>
<dbReference type="InterPro" id="IPR006043">
    <property type="entry name" value="NCS2"/>
</dbReference>
<accession>A0ABX1NDT1</accession>
<comment type="similarity">
    <text evidence="2 8">Belongs to the nucleobase:cation symporter-2 (NCS2) (TC 2.A.40) family. Azg-like subfamily.</text>
</comment>
<keyword evidence="3 8" id="KW-0813">Transport</keyword>
<evidence type="ECO:0000256" key="9">
    <source>
        <dbReference type="SAM" id="Phobius"/>
    </source>
</evidence>